<dbReference type="Proteomes" id="UP000233293">
    <property type="component" value="Unassembled WGS sequence"/>
</dbReference>
<keyword evidence="2 5" id="KW-0378">Hydrolase</keyword>
<proteinExistence type="inferred from homology"/>
<comment type="similarity">
    <text evidence="1">Belongs to the metallo-dependent hydrolases superfamily. ATZ/TRZ family.</text>
</comment>
<evidence type="ECO:0000313" key="6">
    <source>
        <dbReference type="Proteomes" id="UP000233293"/>
    </source>
</evidence>
<gene>
    <name evidence="5" type="ORF">CWS72_02040</name>
</gene>
<sequence length="410" mass="43887">MALSDAPESERRPDPSKPGTLLIGPDRLGRSVSVVDGLVSEDVPEFATRLACPEGEIAPGAVCAHTHLYSGLARYGMPAPAEAPRNFLQILEKVWWRLDRALDAESLAAAAEDYVTRALLAGTTTLIDHHESPDLIEGSLGILAETCQRRGMRAMLCYGATERNFGREEARRGLDECRRISPSRLIRPLVGLHAGFTVSDETIREAGDLARDLGTVLHVHVAEDLADVEDARARGFQGPLERLASLDALIPGSILAHGVHLDAEQVGFAQSRNCWLVHNPRSNEGNRVGYAKTLSASGKVALGTDGWDADMAEEQAALDRLAALHADPGTAGRLAAGRTLVAERFGTRPGDLAPGALGDVVVRERGRVRHVVVDGRLVVTDGDLVQGSAQAIAEAAERLSKDLWSRMAAL</sequence>
<dbReference type="SUPFAM" id="SSF51338">
    <property type="entry name" value="Composite domain of metallo-dependent hydrolases"/>
    <property type="match status" value="1"/>
</dbReference>
<dbReference type="PANTHER" id="PTHR43794">
    <property type="entry name" value="AMINOHYDROLASE SSNA-RELATED"/>
    <property type="match status" value="1"/>
</dbReference>
<keyword evidence="6" id="KW-1185">Reference proteome</keyword>
<dbReference type="Pfam" id="PF01979">
    <property type="entry name" value="Amidohydro_1"/>
    <property type="match status" value="1"/>
</dbReference>
<dbReference type="InterPro" id="IPR006680">
    <property type="entry name" value="Amidohydro-rel"/>
</dbReference>
<dbReference type="InterPro" id="IPR011059">
    <property type="entry name" value="Metal-dep_hydrolase_composite"/>
</dbReference>
<accession>A0A2N3Q1V2</accession>
<evidence type="ECO:0000256" key="1">
    <source>
        <dbReference type="ARBA" id="ARBA00006745"/>
    </source>
</evidence>
<name>A0A2N3Q1V2_9PROT</name>
<organism evidence="5 6">
    <name type="scientific">Telmatospirillum siberiense</name>
    <dbReference type="NCBI Taxonomy" id="382514"/>
    <lineage>
        <taxon>Bacteria</taxon>
        <taxon>Pseudomonadati</taxon>
        <taxon>Pseudomonadota</taxon>
        <taxon>Alphaproteobacteria</taxon>
        <taxon>Rhodospirillales</taxon>
        <taxon>Rhodospirillaceae</taxon>
        <taxon>Telmatospirillum</taxon>
    </lineage>
</organism>
<evidence type="ECO:0000256" key="2">
    <source>
        <dbReference type="ARBA" id="ARBA00022801"/>
    </source>
</evidence>
<dbReference type="GO" id="GO:0016810">
    <property type="term" value="F:hydrolase activity, acting on carbon-nitrogen (but not peptide) bonds"/>
    <property type="evidence" value="ECO:0007669"/>
    <property type="project" value="InterPro"/>
</dbReference>
<feature type="domain" description="Amidohydrolase-related" evidence="4">
    <location>
        <begin position="57"/>
        <end position="378"/>
    </location>
</feature>
<dbReference type="PANTHER" id="PTHR43794:SF11">
    <property type="entry name" value="AMIDOHYDROLASE-RELATED DOMAIN-CONTAINING PROTEIN"/>
    <property type="match status" value="1"/>
</dbReference>
<comment type="caution">
    <text evidence="5">The sequence shown here is derived from an EMBL/GenBank/DDBJ whole genome shotgun (WGS) entry which is preliminary data.</text>
</comment>
<dbReference type="SUPFAM" id="SSF51556">
    <property type="entry name" value="Metallo-dependent hydrolases"/>
    <property type="match status" value="1"/>
</dbReference>
<dbReference type="OrthoDB" id="9796020at2"/>
<reference evidence="6" key="1">
    <citation type="submission" date="2017-12" db="EMBL/GenBank/DDBJ databases">
        <title>Draft genome sequence of Telmatospirillum siberiense 26-4b1T, an acidotolerant peatland alphaproteobacterium potentially involved in sulfur cycling.</title>
        <authorList>
            <person name="Hausmann B."/>
            <person name="Pjevac P."/>
            <person name="Schreck K."/>
            <person name="Herbold C.W."/>
            <person name="Daims H."/>
            <person name="Wagner M."/>
            <person name="Pester M."/>
            <person name="Loy A."/>
        </authorList>
    </citation>
    <scope>NUCLEOTIDE SEQUENCE [LARGE SCALE GENOMIC DNA]</scope>
    <source>
        <strain evidence="6">26-4b1</strain>
    </source>
</reference>
<feature type="region of interest" description="Disordered" evidence="3">
    <location>
        <begin position="1"/>
        <end position="23"/>
    </location>
</feature>
<dbReference type="InterPro" id="IPR032466">
    <property type="entry name" value="Metal_Hydrolase"/>
</dbReference>
<evidence type="ECO:0000259" key="4">
    <source>
        <dbReference type="Pfam" id="PF01979"/>
    </source>
</evidence>
<evidence type="ECO:0000313" key="5">
    <source>
        <dbReference type="EMBL" id="PKU26632.1"/>
    </source>
</evidence>
<dbReference type="EMBL" id="PIUM01000001">
    <property type="protein sequence ID" value="PKU26632.1"/>
    <property type="molecule type" value="Genomic_DNA"/>
</dbReference>
<protein>
    <submittedName>
        <fullName evidence="5">Amidohydrolase</fullName>
    </submittedName>
</protein>
<dbReference type="InterPro" id="IPR050287">
    <property type="entry name" value="MTA/SAH_deaminase"/>
</dbReference>
<dbReference type="Gene3D" id="3.20.20.140">
    <property type="entry name" value="Metal-dependent hydrolases"/>
    <property type="match status" value="1"/>
</dbReference>
<dbReference type="AlphaFoldDB" id="A0A2N3Q1V2"/>
<evidence type="ECO:0000256" key="3">
    <source>
        <dbReference type="SAM" id="MobiDB-lite"/>
    </source>
</evidence>